<sequence length="245" mass="28573">MAKFINTRKAVSELEDLIKNAGERLILISPYLKLSNDFKELLTYRNSKDKVTTVIFGKQELNPDEIKFLQGLRFVILRYNEPLHAKCYVNDDKMIITSLNLYQFSMANNKEMGVLIDKNDQADTQLFEDAFKEVDYINQTSQRFEWNGSKPIFTKPTNNKSSNEKMTSSATSKRKGYCIRTGVEILFNIEKPLSYDAFKRWNEFADPDYPERFCHFSGEPSNGETSVNRPILRKNWKKAKELFDL</sequence>
<dbReference type="AlphaFoldDB" id="A0A7S9KYW8"/>
<dbReference type="Proteomes" id="UP000594759">
    <property type="component" value="Chromosome"/>
</dbReference>
<keyword evidence="3" id="KW-1185">Reference proteome</keyword>
<dbReference type="EMBL" id="CP064939">
    <property type="protein sequence ID" value="QPH39109.1"/>
    <property type="molecule type" value="Genomic_DNA"/>
</dbReference>
<dbReference type="SUPFAM" id="SSF56024">
    <property type="entry name" value="Phospholipase D/nuclease"/>
    <property type="match status" value="1"/>
</dbReference>
<name>A0A7S9KYW8_9SPHI</name>
<dbReference type="Pfam" id="PF13091">
    <property type="entry name" value="PLDc_2"/>
    <property type="match status" value="1"/>
</dbReference>
<dbReference type="InterPro" id="IPR025202">
    <property type="entry name" value="PLD-like_dom"/>
</dbReference>
<evidence type="ECO:0000259" key="1">
    <source>
        <dbReference type="Pfam" id="PF13091"/>
    </source>
</evidence>
<dbReference type="Gene3D" id="3.30.870.10">
    <property type="entry name" value="Endonuclease Chain A"/>
    <property type="match status" value="1"/>
</dbReference>
<proteinExistence type="predicted"/>
<feature type="domain" description="Phospholipase D-like" evidence="1">
    <location>
        <begin position="15"/>
        <end position="132"/>
    </location>
</feature>
<protein>
    <submittedName>
        <fullName evidence="2">Phospholipase D family protein</fullName>
    </submittedName>
</protein>
<dbReference type="CDD" id="cd09176">
    <property type="entry name" value="PLDc_unchar6"/>
    <property type="match status" value="1"/>
</dbReference>
<dbReference type="KEGG" id="pex:IZT61_18930"/>
<evidence type="ECO:0000313" key="2">
    <source>
        <dbReference type="EMBL" id="QPH39109.1"/>
    </source>
</evidence>
<gene>
    <name evidence="2" type="ORF">IZT61_18930</name>
</gene>
<dbReference type="InterPro" id="IPR059166">
    <property type="entry name" value="PLD-like_cat"/>
</dbReference>
<reference evidence="2 3" key="1">
    <citation type="submission" date="2020-11" db="EMBL/GenBank/DDBJ databases">
        <title>Pedobacter endophytica, an endophytic bacteria isolated form Carex pumila.</title>
        <authorList>
            <person name="Peng Y."/>
            <person name="Jiang L."/>
            <person name="Lee J."/>
        </authorList>
    </citation>
    <scope>NUCLEOTIDE SEQUENCE [LARGE SCALE GENOMIC DNA]</scope>
    <source>
        <strain evidence="2 3">JBR3-12</strain>
    </source>
</reference>
<accession>A0A7S9KYW8</accession>
<organism evidence="2 3">
    <name type="scientific">Pedobacter endophyticus</name>
    <dbReference type="NCBI Taxonomy" id="2789740"/>
    <lineage>
        <taxon>Bacteria</taxon>
        <taxon>Pseudomonadati</taxon>
        <taxon>Bacteroidota</taxon>
        <taxon>Sphingobacteriia</taxon>
        <taxon>Sphingobacteriales</taxon>
        <taxon>Sphingobacteriaceae</taxon>
        <taxon>Pedobacter</taxon>
    </lineage>
</organism>
<dbReference type="RefSeq" id="WP_196098584.1">
    <property type="nucleotide sequence ID" value="NZ_CP064939.1"/>
</dbReference>
<evidence type="ECO:0000313" key="3">
    <source>
        <dbReference type="Proteomes" id="UP000594759"/>
    </source>
</evidence>